<keyword evidence="9" id="KW-1185">Reference proteome</keyword>
<dbReference type="InterPro" id="IPR000412">
    <property type="entry name" value="ABC_2_transport"/>
</dbReference>
<evidence type="ECO:0000259" key="7">
    <source>
        <dbReference type="Pfam" id="PF01061"/>
    </source>
</evidence>
<reference evidence="8 9" key="1">
    <citation type="journal article" date="2019" name="Int. J. Syst. Evol. Microbiol.">
        <title>The Global Catalogue of Microorganisms (GCM) 10K type strain sequencing project: providing services to taxonomists for standard genome sequencing and annotation.</title>
        <authorList>
            <consortium name="The Broad Institute Genomics Platform"/>
            <consortium name="The Broad Institute Genome Sequencing Center for Infectious Disease"/>
            <person name="Wu L."/>
            <person name="Ma J."/>
        </authorList>
    </citation>
    <scope>NUCLEOTIDE SEQUENCE [LARGE SCALE GENOMIC DNA]</scope>
    <source>
        <strain evidence="8 9">JCM 9383</strain>
    </source>
</reference>
<comment type="subcellular location">
    <subcellularLocation>
        <location evidence="1">Membrane</location>
        <topology evidence="1">Multi-pass membrane protein</topology>
    </subcellularLocation>
</comment>
<accession>A0ABN3V6T8</accession>
<evidence type="ECO:0000313" key="9">
    <source>
        <dbReference type="Proteomes" id="UP001500979"/>
    </source>
</evidence>
<evidence type="ECO:0000256" key="4">
    <source>
        <dbReference type="ARBA" id="ARBA00023136"/>
    </source>
</evidence>
<sequence length="247" mass="25772">MTLLLHHARFRFLESIREPVATVSSLLFPALFMVMFSVASSAVRDSAEHATASAGQMAFFALASAFAFNLGIGVAVDRDKPWELYVRALPVGAGAVLGGRLLNAAAIAVLSLVPVALVAGLLTEAHATPPRLVAALPVLLGCGLPFVFLGLAIGHSLPMKAAIPVVQLIMLPGSFLGGLWMPPSAFPAWLDPVSQALPTRAGRELVLGALTGTDPGPVALPVAIGWTVLLGALAVAAYRRDEGRRFR</sequence>
<dbReference type="PIRSF" id="PIRSF006648">
    <property type="entry name" value="DrrB"/>
    <property type="match status" value="1"/>
</dbReference>
<gene>
    <name evidence="8" type="ORF">GCM10010470_13550</name>
</gene>
<keyword evidence="3 6" id="KW-1133">Transmembrane helix</keyword>
<evidence type="ECO:0000313" key="8">
    <source>
        <dbReference type="EMBL" id="GAA2780978.1"/>
    </source>
</evidence>
<dbReference type="Proteomes" id="UP001500979">
    <property type="component" value="Unassembled WGS sequence"/>
</dbReference>
<dbReference type="PANTHER" id="PTHR43229">
    <property type="entry name" value="NODULATION PROTEIN J"/>
    <property type="match status" value="1"/>
</dbReference>
<protein>
    <submittedName>
        <fullName evidence="8">ABC transporter permease</fullName>
    </submittedName>
</protein>
<keyword evidence="5" id="KW-0046">Antibiotic resistance</keyword>
<feature type="transmembrane region" description="Helical" evidence="6">
    <location>
        <begin position="161"/>
        <end position="181"/>
    </location>
</feature>
<dbReference type="PANTHER" id="PTHR43229:SF6">
    <property type="entry name" value="ABC-TYPE MULTIDRUG TRANSPORT SYSTEM, PERMEASE COMPONENT"/>
    <property type="match status" value="1"/>
</dbReference>
<keyword evidence="2 6" id="KW-0812">Transmembrane</keyword>
<feature type="transmembrane region" description="Helical" evidence="6">
    <location>
        <begin position="218"/>
        <end position="238"/>
    </location>
</feature>
<evidence type="ECO:0000256" key="3">
    <source>
        <dbReference type="ARBA" id="ARBA00022989"/>
    </source>
</evidence>
<feature type="transmembrane region" description="Helical" evidence="6">
    <location>
        <begin position="134"/>
        <end position="154"/>
    </location>
</feature>
<dbReference type="InterPro" id="IPR013525">
    <property type="entry name" value="ABC2_TM"/>
</dbReference>
<evidence type="ECO:0000256" key="5">
    <source>
        <dbReference type="ARBA" id="ARBA00023251"/>
    </source>
</evidence>
<evidence type="ECO:0000256" key="6">
    <source>
        <dbReference type="SAM" id="Phobius"/>
    </source>
</evidence>
<evidence type="ECO:0000256" key="1">
    <source>
        <dbReference type="ARBA" id="ARBA00004141"/>
    </source>
</evidence>
<feature type="transmembrane region" description="Helical" evidence="6">
    <location>
        <begin position="20"/>
        <end position="43"/>
    </location>
</feature>
<feature type="transmembrane region" description="Helical" evidence="6">
    <location>
        <begin position="97"/>
        <end position="122"/>
    </location>
</feature>
<feature type="transmembrane region" description="Helical" evidence="6">
    <location>
        <begin position="55"/>
        <end position="76"/>
    </location>
</feature>
<dbReference type="InterPro" id="IPR051784">
    <property type="entry name" value="Nod_factor_ABC_transporter"/>
</dbReference>
<keyword evidence="4 6" id="KW-0472">Membrane</keyword>
<dbReference type="EMBL" id="BAAAUX010000006">
    <property type="protein sequence ID" value="GAA2780978.1"/>
    <property type="molecule type" value="Genomic_DNA"/>
</dbReference>
<dbReference type="Pfam" id="PF01061">
    <property type="entry name" value="ABC2_membrane"/>
    <property type="match status" value="1"/>
</dbReference>
<proteinExistence type="predicted"/>
<dbReference type="RefSeq" id="WP_344678566.1">
    <property type="nucleotide sequence ID" value="NZ_BAAAUX010000006.1"/>
</dbReference>
<organism evidence="8 9">
    <name type="scientific">Saccharopolyspora taberi</name>
    <dbReference type="NCBI Taxonomy" id="60895"/>
    <lineage>
        <taxon>Bacteria</taxon>
        <taxon>Bacillati</taxon>
        <taxon>Actinomycetota</taxon>
        <taxon>Actinomycetes</taxon>
        <taxon>Pseudonocardiales</taxon>
        <taxon>Pseudonocardiaceae</taxon>
        <taxon>Saccharopolyspora</taxon>
    </lineage>
</organism>
<comment type="caution">
    <text evidence="8">The sequence shown here is derived from an EMBL/GenBank/DDBJ whole genome shotgun (WGS) entry which is preliminary data.</text>
</comment>
<evidence type="ECO:0000256" key="2">
    <source>
        <dbReference type="ARBA" id="ARBA00022692"/>
    </source>
</evidence>
<feature type="domain" description="ABC-2 type transporter transmembrane" evidence="7">
    <location>
        <begin position="11"/>
        <end position="209"/>
    </location>
</feature>
<name>A0ABN3V6T8_9PSEU</name>